<name>A0AAD5RTD7_9PEZI</name>
<comment type="caution">
    <text evidence="2">The sequence shown here is derived from an EMBL/GenBank/DDBJ whole genome shotgun (WGS) entry which is preliminary data.</text>
</comment>
<evidence type="ECO:0000313" key="2">
    <source>
        <dbReference type="EMBL" id="KAJ2902719.1"/>
    </source>
</evidence>
<gene>
    <name evidence="2" type="ORF">MKZ38_000198</name>
</gene>
<feature type="region of interest" description="Disordered" evidence="1">
    <location>
        <begin position="469"/>
        <end position="491"/>
    </location>
</feature>
<evidence type="ECO:0000256" key="1">
    <source>
        <dbReference type="SAM" id="MobiDB-lite"/>
    </source>
</evidence>
<feature type="region of interest" description="Disordered" evidence="1">
    <location>
        <begin position="129"/>
        <end position="158"/>
    </location>
</feature>
<protein>
    <submittedName>
        <fullName evidence="2">Uncharacterized protein</fullName>
    </submittedName>
</protein>
<dbReference type="EMBL" id="JAKWBI020000104">
    <property type="protein sequence ID" value="KAJ2902719.1"/>
    <property type="molecule type" value="Genomic_DNA"/>
</dbReference>
<sequence>MDQFWHGRSYRQMGNDQLFASVDLDNRHRRQRPIINHQLRRPIDSTNLDDHFLFLNRNEAAQVLKFRDNIRAYQIDNEKYNLCTPIRDTLLDKRTGLEFLANRRKKRKRNAEKDAAQWECFIGPGLAPATNADAMDISPSTPARARTPEPSAISPTTSAADAALDRQLMDFVDDILEEEDVNDLAQADGANHQPPATNDSAASSPASPEHSGRQLRTRNRQPDYREPAPVPSSFYKQSPQKKSARTKDPPRCCPHEVPSDFLAVLDKPSTFALDAAEKYSAFLKNLCHKHLQTFAMVAVAQKRDYYPLQLLSMLLLLAAAASTLSPTLDPLSRPSRPRASSLPDINHLPAFARPREAYPCTTSDAASLLEAGFPDGPIFAHPHQQFQWGPRDRPIVQLFRRIENLNTAVSVQIPSRSAVAKASDTRKLTTVQARFLDQNDTDDPWNIAFRSPLPPSIHPAELLSWRELPAPSPHPRRPAHWAHPSVSHPVQ</sequence>
<feature type="compositionally biased region" description="Low complexity" evidence="1">
    <location>
        <begin position="194"/>
        <end position="208"/>
    </location>
</feature>
<reference evidence="2" key="1">
    <citation type="submission" date="2022-07" db="EMBL/GenBank/DDBJ databases">
        <title>Draft genome sequence of Zalerion maritima ATCC 34329, a (micro)plastics degrading marine fungus.</title>
        <authorList>
            <person name="Paco A."/>
            <person name="Goncalves M.F.M."/>
            <person name="Rocha-Santos T.A.P."/>
            <person name="Alves A."/>
        </authorList>
    </citation>
    <scope>NUCLEOTIDE SEQUENCE</scope>
    <source>
        <strain evidence="2">ATCC 34329</strain>
    </source>
</reference>
<feature type="region of interest" description="Disordered" evidence="1">
    <location>
        <begin position="187"/>
        <end position="253"/>
    </location>
</feature>
<keyword evidence="3" id="KW-1185">Reference proteome</keyword>
<dbReference type="AlphaFoldDB" id="A0AAD5RTD7"/>
<evidence type="ECO:0000313" key="3">
    <source>
        <dbReference type="Proteomes" id="UP001201980"/>
    </source>
</evidence>
<dbReference type="Proteomes" id="UP001201980">
    <property type="component" value="Unassembled WGS sequence"/>
</dbReference>
<proteinExistence type="predicted"/>
<organism evidence="2 3">
    <name type="scientific">Zalerion maritima</name>
    <dbReference type="NCBI Taxonomy" id="339359"/>
    <lineage>
        <taxon>Eukaryota</taxon>
        <taxon>Fungi</taxon>
        <taxon>Dikarya</taxon>
        <taxon>Ascomycota</taxon>
        <taxon>Pezizomycotina</taxon>
        <taxon>Sordariomycetes</taxon>
        <taxon>Lulworthiomycetidae</taxon>
        <taxon>Lulworthiales</taxon>
        <taxon>Lulworthiaceae</taxon>
        <taxon>Zalerion</taxon>
    </lineage>
</organism>
<accession>A0AAD5RTD7</accession>